<dbReference type="AlphaFoldDB" id="A0A383DY55"/>
<evidence type="ECO:0000256" key="1">
    <source>
        <dbReference type="SAM" id="Phobius"/>
    </source>
</evidence>
<organism evidence="2">
    <name type="scientific">marine metagenome</name>
    <dbReference type="NCBI Taxonomy" id="408172"/>
    <lineage>
        <taxon>unclassified sequences</taxon>
        <taxon>metagenomes</taxon>
        <taxon>ecological metagenomes</taxon>
    </lineage>
</organism>
<reference evidence="2" key="1">
    <citation type="submission" date="2018-05" db="EMBL/GenBank/DDBJ databases">
        <authorList>
            <person name="Lanie J.A."/>
            <person name="Ng W.-L."/>
            <person name="Kazmierczak K.M."/>
            <person name="Andrzejewski T.M."/>
            <person name="Davidsen T.M."/>
            <person name="Wayne K.J."/>
            <person name="Tettelin H."/>
            <person name="Glass J.I."/>
            <person name="Rusch D."/>
            <person name="Podicherti R."/>
            <person name="Tsui H.-C.T."/>
            <person name="Winkler M.E."/>
        </authorList>
    </citation>
    <scope>NUCLEOTIDE SEQUENCE</scope>
</reference>
<dbReference type="EMBL" id="UINC01220978">
    <property type="protein sequence ID" value="SVE49125.1"/>
    <property type="molecule type" value="Genomic_DNA"/>
</dbReference>
<gene>
    <name evidence="2" type="ORF">METZ01_LOCUS501979</name>
</gene>
<name>A0A383DY55_9ZZZZ</name>
<proteinExistence type="predicted"/>
<keyword evidence="1" id="KW-1133">Transmembrane helix</keyword>
<keyword evidence="1" id="KW-0472">Membrane</keyword>
<keyword evidence="1" id="KW-0812">Transmembrane</keyword>
<accession>A0A383DY55</accession>
<protein>
    <submittedName>
        <fullName evidence="2">Uncharacterized protein</fullName>
    </submittedName>
</protein>
<feature type="transmembrane region" description="Helical" evidence="1">
    <location>
        <begin position="6"/>
        <end position="22"/>
    </location>
</feature>
<evidence type="ECO:0000313" key="2">
    <source>
        <dbReference type="EMBL" id="SVE49125.1"/>
    </source>
</evidence>
<feature type="non-terminal residue" evidence="2">
    <location>
        <position position="23"/>
    </location>
</feature>
<sequence>MNFFTFTLLFIALTYFFILFSTY</sequence>